<feature type="compositionally biased region" description="Low complexity" evidence="1">
    <location>
        <begin position="126"/>
        <end position="155"/>
    </location>
</feature>
<comment type="caution">
    <text evidence="3">The sequence shown here is derived from an EMBL/GenBank/DDBJ whole genome shotgun (WGS) entry which is preliminary data.</text>
</comment>
<keyword evidence="2" id="KW-0812">Transmembrane</keyword>
<feature type="region of interest" description="Disordered" evidence="1">
    <location>
        <begin position="1"/>
        <end position="469"/>
    </location>
</feature>
<dbReference type="AlphaFoldDB" id="A0ABD3MU61"/>
<feature type="compositionally biased region" description="Low complexity" evidence="1">
    <location>
        <begin position="312"/>
        <end position="329"/>
    </location>
</feature>
<feature type="compositionally biased region" description="Basic and acidic residues" evidence="1">
    <location>
        <begin position="52"/>
        <end position="72"/>
    </location>
</feature>
<feature type="compositionally biased region" description="Polar residues" evidence="1">
    <location>
        <begin position="157"/>
        <end position="196"/>
    </location>
</feature>
<feature type="transmembrane region" description="Helical" evidence="2">
    <location>
        <begin position="754"/>
        <end position="777"/>
    </location>
</feature>
<feature type="compositionally biased region" description="Polar residues" evidence="1">
    <location>
        <begin position="1"/>
        <end position="14"/>
    </location>
</feature>
<feature type="compositionally biased region" description="Polar residues" evidence="1">
    <location>
        <begin position="82"/>
        <end position="92"/>
    </location>
</feature>
<organism evidence="3 4">
    <name type="scientific">Cyclotella atomus</name>
    <dbReference type="NCBI Taxonomy" id="382360"/>
    <lineage>
        <taxon>Eukaryota</taxon>
        <taxon>Sar</taxon>
        <taxon>Stramenopiles</taxon>
        <taxon>Ochrophyta</taxon>
        <taxon>Bacillariophyta</taxon>
        <taxon>Coscinodiscophyceae</taxon>
        <taxon>Thalassiosirophycidae</taxon>
        <taxon>Stephanodiscales</taxon>
        <taxon>Stephanodiscaceae</taxon>
        <taxon>Cyclotella</taxon>
    </lineage>
</organism>
<feature type="compositionally biased region" description="Low complexity" evidence="1">
    <location>
        <begin position="370"/>
        <end position="402"/>
    </location>
</feature>
<feature type="region of interest" description="Disordered" evidence="1">
    <location>
        <begin position="547"/>
        <end position="577"/>
    </location>
</feature>
<accession>A0ABD3MU61</accession>
<feature type="compositionally biased region" description="Low complexity" evidence="1">
    <location>
        <begin position="20"/>
        <end position="35"/>
    </location>
</feature>
<dbReference type="Proteomes" id="UP001530400">
    <property type="component" value="Unassembled WGS sequence"/>
</dbReference>
<evidence type="ECO:0000313" key="3">
    <source>
        <dbReference type="EMBL" id="KAL3766391.1"/>
    </source>
</evidence>
<keyword evidence="2" id="KW-0472">Membrane</keyword>
<proteinExistence type="predicted"/>
<feature type="compositionally biased region" description="Basic residues" evidence="1">
    <location>
        <begin position="430"/>
        <end position="442"/>
    </location>
</feature>
<evidence type="ECO:0000256" key="1">
    <source>
        <dbReference type="SAM" id="MobiDB-lite"/>
    </source>
</evidence>
<dbReference type="EMBL" id="JALLPJ020001386">
    <property type="protein sequence ID" value="KAL3766391.1"/>
    <property type="molecule type" value="Genomic_DNA"/>
</dbReference>
<keyword evidence="2" id="KW-1133">Transmembrane helix</keyword>
<gene>
    <name evidence="3" type="ORF">ACHAWO_008055</name>
</gene>
<evidence type="ECO:0000256" key="2">
    <source>
        <dbReference type="SAM" id="Phobius"/>
    </source>
</evidence>
<feature type="compositionally biased region" description="Polar residues" evidence="1">
    <location>
        <begin position="284"/>
        <end position="303"/>
    </location>
</feature>
<feature type="compositionally biased region" description="Basic and acidic residues" evidence="1">
    <location>
        <begin position="222"/>
        <end position="233"/>
    </location>
</feature>
<reference evidence="3 4" key="1">
    <citation type="submission" date="2024-10" db="EMBL/GenBank/DDBJ databases">
        <title>Updated reference genomes for cyclostephanoid diatoms.</title>
        <authorList>
            <person name="Roberts W.R."/>
            <person name="Alverson A.J."/>
        </authorList>
    </citation>
    <scope>NUCLEOTIDE SEQUENCE [LARGE SCALE GENOMIC DNA]</scope>
    <source>
        <strain evidence="3 4">AJA010-31</strain>
    </source>
</reference>
<name>A0ABD3MU61_9STRA</name>
<keyword evidence="4" id="KW-1185">Reference proteome</keyword>
<sequence>MAEPTISPSESPTYIPSFVTDFPTYTPTETNTPTTEMEKGKSQKSPVNETDDEKKDKDKSKDQKESESKETPVRPPFGRPPSTVSRPGSTFSRPAPFSSLRSSIPSLAPSEELLPDSITESLTDGVVTTSKPSETPSTETAPSSSPSEMPSAVPSNELPSNELPSYKPSQTPSTQTAEEQSSLTAPAKQGSTTKVTINGDILSKKKESSIYVDKNGKVSFSGKKDELNDDRTTKLTMSGVLSNKKYDDAKISISGRGNVSFGGNREETPEPSPAPLQSKKSHKISMNSIQPTKNNNKSPTVSIGRNGKVPFSRSGTISSESTSEPSYIPTYLPTADLLDGNKQPSSTGGSGKISLTFPTSGGQKQDESKTSSTSKKQPSSSGGSGKISLSLPTSSSESSAGSNKHQFKPISFYTDVPTTDATVAPSPSPSKKKRKDKKKKTPSPKVDRESEEPTIAMYPTYYPTSDLGPKESRIYESSGYPTYWPSYVPTGESNHLFVKPTFGLGEGSDRDNKFGLLDFNAPSENNTLSNETTVMEFMGSGQTTVVPEQADTEDAERDGTLSLDASDDAESDGATDSYQKRICPGLPLGVNPSAPKVEQEVFFTYGIEVSSDESSLADAVEVLQMKILEDTAKLMLRCDRRELWWGKRDHPVSRVYYKRDSDISVLSKCSASVKSMNCAIVETVIYLTVLEGREDEARVEALYLLNHKMDEGEYGLEYTKYLGPDIEQLSVYLERKSNITSSSLSTESSSISHLFYAAIAVVSLAICALVVFGIVVGRNRRQKKAAMQYERFANSTIPSRSKDSYSPHPQFIQYPAADSSSYNIIQPTDELSDWRSFVGRERF</sequence>
<protein>
    <submittedName>
        <fullName evidence="3">Uncharacterized protein</fullName>
    </submittedName>
</protein>
<evidence type="ECO:0000313" key="4">
    <source>
        <dbReference type="Proteomes" id="UP001530400"/>
    </source>
</evidence>